<proteinExistence type="predicted"/>
<evidence type="ECO:0000259" key="4">
    <source>
        <dbReference type="Pfam" id="PF00291"/>
    </source>
</evidence>
<dbReference type="PROSITE" id="PS00165">
    <property type="entry name" value="DEHYDRATASE_SER_THR"/>
    <property type="match status" value="1"/>
</dbReference>
<organism evidence="5 6">
    <name type="scientific">Actinomadura alba</name>
    <dbReference type="NCBI Taxonomy" id="406431"/>
    <lineage>
        <taxon>Bacteria</taxon>
        <taxon>Bacillati</taxon>
        <taxon>Actinomycetota</taxon>
        <taxon>Actinomycetes</taxon>
        <taxon>Streptosporangiales</taxon>
        <taxon>Thermomonosporaceae</taxon>
        <taxon>Actinomadura</taxon>
    </lineage>
</organism>
<dbReference type="SUPFAM" id="SSF53686">
    <property type="entry name" value="Tryptophan synthase beta subunit-like PLP-dependent enzymes"/>
    <property type="match status" value="1"/>
</dbReference>
<keyword evidence="6" id="KW-1185">Reference proteome</keyword>
<protein>
    <submittedName>
        <fullName evidence="5">Threonine/serine dehydratase</fullName>
    </submittedName>
</protein>
<dbReference type="PANTHER" id="PTHR48078:SF6">
    <property type="entry name" value="L-THREONINE DEHYDRATASE CATABOLIC TDCB"/>
    <property type="match status" value="1"/>
</dbReference>
<dbReference type="Gene3D" id="3.40.50.1100">
    <property type="match status" value="2"/>
</dbReference>
<evidence type="ECO:0000256" key="3">
    <source>
        <dbReference type="ARBA" id="ARBA00023239"/>
    </source>
</evidence>
<keyword evidence="3" id="KW-0456">Lyase</keyword>
<comment type="cofactor">
    <cofactor evidence="1">
        <name>pyridoxal 5'-phosphate</name>
        <dbReference type="ChEBI" id="CHEBI:597326"/>
    </cofactor>
</comment>
<dbReference type="InterPro" id="IPR036052">
    <property type="entry name" value="TrpB-like_PALP_sf"/>
</dbReference>
<dbReference type="Proteomes" id="UP000805614">
    <property type="component" value="Unassembled WGS sequence"/>
</dbReference>
<dbReference type="NCBIfam" id="NF006094">
    <property type="entry name" value="PRK08246.1"/>
    <property type="match status" value="1"/>
</dbReference>
<evidence type="ECO:0000256" key="2">
    <source>
        <dbReference type="ARBA" id="ARBA00022898"/>
    </source>
</evidence>
<evidence type="ECO:0000313" key="5">
    <source>
        <dbReference type="EMBL" id="MBC6465046.1"/>
    </source>
</evidence>
<evidence type="ECO:0000313" key="6">
    <source>
        <dbReference type="Proteomes" id="UP000805614"/>
    </source>
</evidence>
<dbReference type="InterPro" id="IPR000634">
    <property type="entry name" value="Ser/Thr_deHydtase_PyrdxlP-BS"/>
</dbReference>
<feature type="domain" description="Tryptophan synthase beta chain-like PALP" evidence="4">
    <location>
        <begin position="16"/>
        <end position="296"/>
    </location>
</feature>
<dbReference type="InterPro" id="IPR001926">
    <property type="entry name" value="TrpB-like_PALP"/>
</dbReference>
<sequence length="306" mass="31105">MFTGSEVEAAAARIAGHIRTTPVMAAGPGLFMKLEHVQHTGSFKARGAFNRILAAREDGELPENGVIAASGGNAGVAVAHAAVALGVPAEVYVPETAPEVKVRKLTALGATVRRVGRIYGDAYEAAIKRVADTGALFCHAYDQPEICAGQGTVGLELLAQTGGVDTILIAVGGGGLMAGVAAAVEGRAKVVGVEPERIPTLNRALEAGGPVDVEVGGTSADSLGATRLGDIAFEVAVRTGVESLLVTDADIARARRALWDDHRLVVEHGTAAALAALATGAYRPRPGERVAVILCGANTDPSDLAG</sequence>
<comment type="caution">
    <text evidence="5">The sequence shown here is derived from an EMBL/GenBank/DDBJ whole genome shotgun (WGS) entry which is preliminary data.</text>
</comment>
<accession>A0ABR7LJL5</accession>
<dbReference type="RefSeq" id="WP_187242067.1">
    <property type="nucleotide sequence ID" value="NZ_BAAAOK010000017.1"/>
</dbReference>
<evidence type="ECO:0000256" key="1">
    <source>
        <dbReference type="ARBA" id="ARBA00001933"/>
    </source>
</evidence>
<dbReference type="PANTHER" id="PTHR48078">
    <property type="entry name" value="THREONINE DEHYDRATASE, MITOCHONDRIAL-RELATED"/>
    <property type="match status" value="1"/>
</dbReference>
<dbReference type="InterPro" id="IPR050147">
    <property type="entry name" value="Ser/Thr_Dehydratase"/>
</dbReference>
<dbReference type="Pfam" id="PF00291">
    <property type="entry name" value="PALP"/>
    <property type="match status" value="1"/>
</dbReference>
<dbReference type="EMBL" id="JABVEC010000003">
    <property type="protein sequence ID" value="MBC6465046.1"/>
    <property type="molecule type" value="Genomic_DNA"/>
</dbReference>
<name>A0ABR7LJL5_9ACTN</name>
<reference evidence="5 6" key="1">
    <citation type="submission" date="2020-06" db="EMBL/GenBank/DDBJ databases">
        <title>Actinomadura xiongansis sp. nov., isolated from soil of Baiyangdian.</title>
        <authorList>
            <person name="Zhang X."/>
        </authorList>
    </citation>
    <scope>NUCLEOTIDE SEQUENCE [LARGE SCALE GENOMIC DNA]</scope>
    <source>
        <strain evidence="5 6">HBUM206468</strain>
    </source>
</reference>
<gene>
    <name evidence="5" type="ORF">HKK74_06000</name>
</gene>
<keyword evidence="2" id="KW-0663">Pyridoxal phosphate</keyword>